<name>A0A173SYV6_9FIRM</name>
<dbReference type="GeneID" id="75048585"/>
<evidence type="ECO:0000313" key="2">
    <source>
        <dbReference type="Proteomes" id="UP000095390"/>
    </source>
</evidence>
<accession>A0A173SYV6</accession>
<proteinExistence type="predicted"/>
<sequence>MDDFYRYYAPDFNFLYPKSVFAYSEADDETNSYYLSSADGSMTLEFYEEDTSGSAKENVKKFYNKTQNEVHAIKYDPKWEDHQVIAGQYVANTNEAFYYFIRNENAKNYIFKFHYVDPDLNNDYNQEDYIMETIYRGCSFSKASKPRSFRNFEDEGKKQ</sequence>
<organism evidence="1 2">
    <name type="scientific">Anaerobutyricum hallii</name>
    <dbReference type="NCBI Taxonomy" id="39488"/>
    <lineage>
        <taxon>Bacteria</taxon>
        <taxon>Bacillati</taxon>
        <taxon>Bacillota</taxon>
        <taxon>Clostridia</taxon>
        <taxon>Lachnospirales</taxon>
        <taxon>Lachnospiraceae</taxon>
        <taxon>Anaerobutyricum</taxon>
    </lineage>
</organism>
<reference evidence="1 2" key="1">
    <citation type="submission" date="2015-09" db="EMBL/GenBank/DDBJ databases">
        <authorList>
            <consortium name="Pathogen Informatics"/>
        </authorList>
    </citation>
    <scope>NUCLEOTIDE SEQUENCE [LARGE SCALE GENOMIC DNA]</scope>
    <source>
        <strain evidence="1 2">2789STDY5834966</strain>
    </source>
</reference>
<gene>
    <name evidence="1" type="ORF">ERS852578_01306</name>
</gene>
<evidence type="ECO:0000313" key="1">
    <source>
        <dbReference type="EMBL" id="CUM95623.1"/>
    </source>
</evidence>
<dbReference type="RefSeq" id="WP_005346670.1">
    <property type="nucleotide sequence ID" value="NZ_CATVRT010000019.1"/>
</dbReference>
<dbReference type="OrthoDB" id="2068518at2"/>
<dbReference type="EMBL" id="CYYC01000013">
    <property type="protein sequence ID" value="CUM95623.1"/>
    <property type="molecule type" value="Genomic_DNA"/>
</dbReference>
<dbReference type="AlphaFoldDB" id="A0A173SYV6"/>
<dbReference type="Proteomes" id="UP000095390">
    <property type="component" value="Unassembled WGS sequence"/>
</dbReference>
<protein>
    <submittedName>
        <fullName evidence="1">Uncharacterized protein</fullName>
    </submittedName>
</protein>